<dbReference type="EMBL" id="DS178264">
    <property type="protein sequence ID" value="EFP76032.1"/>
    <property type="molecule type" value="Genomic_DNA"/>
</dbReference>
<dbReference type="KEGG" id="pgr:PGTG_01363"/>
<reference evidence="2" key="2">
    <citation type="journal article" date="2011" name="Proc. Natl. Acad. Sci. U.S.A.">
        <title>Obligate biotrophy features unraveled by the genomic analysis of rust fungi.</title>
        <authorList>
            <person name="Duplessis S."/>
            <person name="Cuomo C.A."/>
            <person name="Lin Y.-C."/>
            <person name="Aerts A."/>
            <person name="Tisserant E."/>
            <person name="Veneault-Fourrey C."/>
            <person name="Joly D.L."/>
            <person name="Hacquard S."/>
            <person name="Amselem J."/>
            <person name="Cantarel B.L."/>
            <person name="Chiu R."/>
            <person name="Coutinho P.M."/>
            <person name="Feau N."/>
            <person name="Field M."/>
            <person name="Frey P."/>
            <person name="Gelhaye E."/>
            <person name="Goldberg J."/>
            <person name="Grabherr M.G."/>
            <person name="Kodira C.D."/>
            <person name="Kohler A."/>
            <person name="Kuees U."/>
            <person name="Lindquist E.A."/>
            <person name="Lucas S.M."/>
            <person name="Mago R."/>
            <person name="Mauceli E."/>
            <person name="Morin E."/>
            <person name="Murat C."/>
            <person name="Pangilinan J.L."/>
            <person name="Park R."/>
            <person name="Pearson M."/>
            <person name="Quesneville H."/>
            <person name="Rouhier N."/>
            <person name="Sakthikumar S."/>
            <person name="Salamov A.A."/>
            <person name="Schmutz J."/>
            <person name="Selles B."/>
            <person name="Shapiro H."/>
            <person name="Tanguay P."/>
            <person name="Tuskan G.A."/>
            <person name="Henrissat B."/>
            <person name="Van de Peer Y."/>
            <person name="Rouze P."/>
            <person name="Ellis J.G."/>
            <person name="Dodds P.N."/>
            <person name="Schein J.E."/>
            <person name="Zhong S."/>
            <person name="Hamelin R.C."/>
            <person name="Grigoriev I.V."/>
            <person name="Szabo L.J."/>
            <person name="Martin F."/>
        </authorList>
    </citation>
    <scope>NUCLEOTIDE SEQUENCE [LARGE SCALE GENOMIC DNA]</scope>
    <source>
        <strain evidence="2">CRL 75-36-700-3 / race SCCL</strain>
    </source>
</reference>
<dbReference type="VEuPathDB" id="FungiDB:PGTG_01363"/>
<organism evidence="1 2">
    <name type="scientific">Puccinia graminis f. sp. tritici (strain CRL 75-36-700-3 / race SCCL)</name>
    <name type="common">Black stem rust fungus</name>
    <dbReference type="NCBI Taxonomy" id="418459"/>
    <lineage>
        <taxon>Eukaryota</taxon>
        <taxon>Fungi</taxon>
        <taxon>Dikarya</taxon>
        <taxon>Basidiomycota</taxon>
        <taxon>Pucciniomycotina</taxon>
        <taxon>Pucciniomycetes</taxon>
        <taxon>Pucciniales</taxon>
        <taxon>Pucciniaceae</taxon>
        <taxon>Puccinia</taxon>
    </lineage>
</organism>
<name>E3JVF7_PUCGT</name>
<dbReference type="Proteomes" id="UP000008783">
    <property type="component" value="Unassembled WGS sequence"/>
</dbReference>
<dbReference type="GeneID" id="10533274"/>
<evidence type="ECO:0000313" key="1">
    <source>
        <dbReference type="EMBL" id="EFP76032.1"/>
    </source>
</evidence>
<gene>
    <name evidence="1" type="ORF">PGTG_01363</name>
</gene>
<evidence type="ECO:0000313" key="2">
    <source>
        <dbReference type="Proteomes" id="UP000008783"/>
    </source>
</evidence>
<accession>E3JVF7</accession>
<dbReference type="InParanoid" id="E3JVF7"/>
<reference key="1">
    <citation type="submission" date="2007-01" db="EMBL/GenBank/DDBJ databases">
        <title>The Genome Sequence of Puccinia graminis f. sp. tritici Strain CRL 75-36-700-3.</title>
        <authorList>
            <consortium name="The Broad Institute Genome Sequencing Platform"/>
            <person name="Birren B."/>
            <person name="Lander E."/>
            <person name="Galagan J."/>
            <person name="Nusbaum C."/>
            <person name="Devon K."/>
            <person name="Cuomo C."/>
            <person name="Jaffe D."/>
            <person name="Butler J."/>
            <person name="Alvarez P."/>
            <person name="Gnerre S."/>
            <person name="Grabherr M."/>
            <person name="Mauceli E."/>
            <person name="Brockman W."/>
            <person name="Young S."/>
            <person name="LaButti K."/>
            <person name="Sykes S."/>
            <person name="DeCaprio D."/>
            <person name="Crawford M."/>
            <person name="Koehrsen M."/>
            <person name="Engels R."/>
            <person name="Montgomery P."/>
            <person name="Pearson M."/>
            <person name="Howarth C."/>
            <person name="Larson L."/>
            <person name="White J."/>
            <person name="Zeng Q."/>
            <person name="Kodira C."/>
            <person name="Yandava C."/>
            <person name="Alvarado L."/>
            <person name="O'Leary S."/>
            <person name="Szabo L."/>
            <person name="Dean R."/>
            <person name="Schein J."/>
        </authorList>
    </citation>
    <scope>NUCLEOTIDE SEQUENCE</scope>
    <source>
        <strain>CRL 75-36-700-3</strain>
    </source>
</reference>
<dbReference type="RefSeq" id="XP_003320451.1">
    <property type="nucleotide sequence ID" value="XM_003320403.1"/>
</dbReference>
<protein>
    <submittedName>
        <fullName evidence="1">Uncharacterized protein</fullName>
    </submittedName>
</protein>
<dbReference type="HOGENOM" id="CLU_1928635_0_0_1"/>
<sequence length="131" mass="14786">MESNHKDPPADPHPPARCLFCPDEYYHQLIHPPPAQLNSSITPIITAIAPPTKQVSFSLRMIELDFRYVQRDEPTFDDQMFLGSCFYWLCITLYHPPPPSPQPATAHESQWNVRWSGGGGVVKVQCAALDL</sequence>
<proteinExistence type="predicted"/>
<dbReference type="AlphaFoldDB" id="E3JVF7"/>
<keyword evidence="2" id="KW-1185">Reference proteome</keyword>